<dbReference type="STRING" id="1548207.AXK11_02165"/>
<dbReference type="InterPro" id="IPR018060">
    <property type="entry name" value="HTH_AraC"/>
</dbReference>
<dbReference type="AlphaFoldDB" id="A0A139SSP6"/>
<keyword evidence="1" id="KW-0805">Transcription regulation</keyword>
<reference evidence="5" key="1">
    <citation type="submission" date="2016-02" db="EMBL/GenBank/DDBJ databases">
        <authorList>
            <person name="Sanders J.G."/>
            <person name="Lin J.Y."/>
            <person name="Wertz J.T."/>
            <person name="Russell J.A."/>
            <person name="Moreau C.S."/>
            <person name="Powell S."/>
        </authorList>
    </citation>
    <scope>NUCLEOTIDE SEQUENCE [LARGE SCALE GENOMIC DNA]</scope>
    <source>
        <strain evidence="5">CAG34</strain>
    </source>
</reference>
<dbReference type="Proteomes" id="UP000070058">
    <property type="component" value="Unassembled WGS sequence"/>
</dbReference>
<keyword evidence="2" id="KW-0804">Transcription</keyword>
<dbReference type="PROSITE" id="PS01124">
    <property type="entry name" value="HTH_ARAC_FAMILY_2"/>
    <property type="match status" value="1"/>
</dbReference>
<dbReference type="EMBL" id="LSZQ01000014">
    <property type="protein sequence ID" value="KXU37522.1"/>
    <property type="molecule type" value="Genomic_DNA"/>
</dbReference>
<dbReference type="GO" id="GO:0003700">
    <property type="term" value="F:DNA-binding transcription factor activity"/>
    <property type="evidence" value="ECO:0007669"/>
    <property type="project" value="InterPro"/>
</dbReference>
<dbReference type="GO" id="GO:0043565">
    <property type="term" value="F:sequence-specific DNA binding"/>
    <property type="evidence" value="ECO:0007669"/>
    <property type="project" value="InterPro"/>
</dbReference>
<evidence type="ECO:0000256" key="2">
    <source>
        <dbReference type="ARBA" id="ARBA00023163"/>
    </source>
</evidence>
<sequence length="321" mass="35535">MPYHLTSTDIAPPTRLGQSAWQRTQLPARLGCCFTDTVRLDDGLRLFYIDYAPACELRETSHLEREGAALSLTVALEGQSATFGTDGQRFDFVAGHSTLAAFASVRGERRFPAQQPIRQLRLIAEAPLLHKYGLGSLIRGVAHDYRAKHLSFGKHTLAVRRLAESLIRSHDRWERQASSMLDLQIAALNLLSEHTRYLQPPAPSNAGGAPSLNAQDQDKILRVRDILMGHFDRALTVAYLCAAVGTNEFKLKQGFRQLFGTSVHRMLTDIRMGKARELLETGLNAAVVAYRVGYQHPASFSTAFARYYGCTPKAAGGLGRR</sequence>
<gene>
    <name evidence="4" type="ORF">AXK11_02165</name>
</gene>
<evidence type="ECO:0000259" key="3">
    <source>
        <dbReference type="PROSITE" id="PS01124"/>
    </source>
</evidence>
<dbReference type="SMART" id="SM00342">
    <property type="entry name" value="HTH_ARAC"/>
    <property type="match status" value="1"/>
</dbReference>
<dbReference type="InterPro" id="IPR053142">
    <property type="entry name" value="PchR_regulatory_protein"/>
</dbReference>
<name>A0A139SSP6_9BACT</name>
<evidence type="ECO:0000313" key="4">
    <source>
        <dbReference type="EMBL" id="KXU37522.1"/>
    </source>
</evidence>
<dbReference type="SUPFAM" id="SSF46689">
    <property type="entry name" value="Homeodomain-like"/>
    <property type="match status" value="2"/>
</dbReference>
<proteinExistence type="predicted"/>
<comment type="caution">
    <text evidence="4">The sequence shown here is derived from an EMBL/GenBank/DDBJ whole genome shotgun (WGS) entry which is preliminary data.</text>
</comment>
<keyword evidence="5" id="KW-1185">Reference proteome</keyword>
<organism evidence="4 5">
    <name type="scientific">Cephaloticoccus primus</name>
    <dbReference type="NCBI Taxonomy" id="1548207"/>
    <lineage>
        <taxon>Bacteria</taxon>
        <taxon>Pseudomonadati</taxon>
        <taxon>Verrucomicrobiota</taxon>
        <taxon>Opitutia</taxon>
        <taxon>Opitutales</taxon>
        <taxon>Opitutaceae</taxon>
        <taxon>Cephaloticoccus</taxon>
    </lineage>
</organism>
<dbReference type="PANTHER" id="PTHR47893">
    <property type="entry name" value="REGULATORY PROTEIN PCHR"/>
    <property type="match status" value="1"/>
</dbReference>
<dbReference type="PANTHER" id="PTHR47893:SF1">
    <property type="entry name" value="REGULATORY PROTEIN PCHR"/>
    <property type="match status" value="1"/>
</dbReference>
<evidence type="ECO:0000256" key="1">
    <source>
        <dbReference type="ARBA" id="ARBA00023015"/>
    </source>
</evidence>
<accession>A0A139SSP6</accession>
<feature type="domain" description="HTH araC/xylS-type" evidence="3">
    <location>
        <begin position="221"/>
        <end position="313"/>
    </location>
</feature>
<dbReference type="InterPro" id="IPR009057">
    <property type="entry name" value="Homeodomain-like_sf"/>
</dbReference>
<protein>
    <recommendedName>
        <fullName evidence="3">HTH araC/xylS-type domain-containing protein</fullName>
    </recommendedName>
</protein>
<dbReference type="Pfam" id="PF12833">
    <property type="entry name" value="HTH_18"/>
    <property type="match status" value="1"/>
</dbReference>
<dbReference type="Gene3D" id="1.10.10.60">
    <property type="entry name" value="Homeodomain-like"/>
    <property type="match status" value="1"/>
</dbReference>
<evidence type="ECO:0000313" key="5">
    <source>
        <dbReference type="Proteomes" id="UP000070058"/>
    </source>
</evidence>